<feature type="region of interest" description="Disordered" evidence="1">
    <location>
        <begin position="237"/>
        <end position="284"/>
    </location>
</feature>
<reference evidence="2 3" key="1">
    <citation type="submission" date="2014-11" db="EMBL/GenBank/DDBJ databases">
        <authorList>
            <person name="Zhu J."/>
            <person name="Qi W."/>
            <person name="Song R."/>
        </authorList>
    </citation>
    <scope>NUCLEOTIDE SEQUENCE [LARGE SCALE GENOMIC DNA]</scope>
</reference>
<dbReference type="AlphaFoldDB" id="A0A0G4H5G1"/>
<dbReference type="Proteomes" id="UP000041254">
    <property type="component" value="Unassembled WGS sequence"/>
</dbReference>
<keyword evidence="3" id="KW-1185">Reference proteome</keyword>
<dbReference type="PhylomeDB" id="A0A0G4H5G1"/>
<dbReference type="InParanoid" id="A0A0G4H5G1"/>
<evidence type="ECO:0000256" key="1">
    <source>
        <dbReference type="SAM" id="MobiDB-lite"/>
    </source>
</evidence>
<feature type="compositionally biased region" description="Acidic residues" evidence="1">
    <location>
        <begin position="260"/>
        <end position="284"/>
    </location>
</feature>
<gene>
    <name evidence="2" type="ORF">Vbra_2382</name>
</gene>
<evidence type="ECO:0000313" key="2">
    <source>
        <dbReference type="EMBL" id="CEM38864.1"/>
    </source>
</evidence>
<accession>A0A0G4H5G1</accession>
<protein>
    <submittedName>
        <fullName evidence="2">Uncharacterized protein</fullName>
    </submittedName>
</protein>
<sequence length="284" mass="31516">MEEGSWVEIGVVIEWASQCRYCTLPLNLTADDINTHANKTAYASCPRVLAQLMVVGRHVDFGDGSRLQIFRHANGEVRAIRDEPDFELDVDPFLAADFYLYQQQRLQHDPPVDSRINYSGHTGRWESDFLYTDASVSSFAKRMILTHFTGTHHTNLKSIHLNRRVGGGRLDGLLTYSHNFVASIIIEDEGDDNIVWVRVVTTEAPVAGVSEDAPFKDRFPETTQLARVALGRVAPYVFDGQEDDDSDDDDDSDGHGGGWDDMDDDSDGEDSGGDNASAEEESGD</sequence>
<name>A0A0G4H5G1_VITBC</name>
<feature type="compositionally biased region" description="Acidic residues" evidence="1">
    <location>
        <begin position="240"/>
        <end position="252"/>
    </location>
</feature>
<dbReference type="EMBL" id="CDMY01001002">
    <property type="protein sequence ID" value="CEM38864.1"/>
    <property type="molecule type" value="Genomic_DNA"/>
</dbReference>
<organism evidence="2 3">
    <name type="scientific">Vitrella brassicaformis (strain CCMP3155)</name>
    <dbReference type="NCBI Taxonomy" id="1169540"/>
    <lineage>
        <taxon>Eukaryota</taxon>
        <taxon>Sar</taxon>
        <taxon>Alveolata</taxon>
        <taxon>Colpodellida</taxon>
        <taxon>Vitrellaceae</taxon>
        <taxon>Vitrella</taxon>
    </lineage>
</organism>
<proteinExistence type="predicted"/>
<dbReference type="VEuPathDB" id="CryptoDB:Vbra_2382"/>
<evidence type="ECO:0000313" key="3">
    <source>
        <dbReference type="Proteomes" id="UP000041254"/>
    </source>
</evidence>